<reference evidence="2" key="1">
    <citation type="submission" date="2020-02" db="EMBL/GenBank/DDBJ databases">
        <authorList>
            <person name="Meier V. D."/>
        </authorList>
    </citation>
    <scope>NUCLEOTIDE SEQUENCE</scope>
    <source>
        <strain evidence="2">AVDCRST_MAG48</strain>
    </source>
</reference>
<sequence>AGRPDARRPRGLPARRPAGVVGLRAGPAEPAVERAGGRRGGRWRLQRDVPDRRGQPDPDAGGDGLRLPLPADPDPGRPPVRQHDAAADGRAGPVRRQRERADPVRAAAVPLALPAKQTRPVRPGAGRGGLRRAVRVADQLRLPAAQPGRLPDPAGRHVRQLQPRRRRPAGDHRRRHGRRLPGRLPAGPRPRRRRPRARRRRRARAAVPPGGHPHPAGRDRPGRHLDGAGRADDVPGADRGQRRPAAAADVAARGAAARRGPRRRAGHGPRPVRRHPRLPAHDDAERRGQPGLRPRLPVPADPEGAPV</sequence>
<protein>
    <submittedName>
        <fullName evidence="2">Iron compound ABC uptake transporter permease protein PiuC</fullName>
    </submittedName>
</protein>
<feature type="compositionally biased region" description="Basic residues" evidence="1">
    <location>
        <begin position="189"/>
        <end position="204"/>
    </location>
</feature>
<feature type="non-terminal residue" evidence="2">
    <location>
        <position position="307"/>
    </location>
</feature>
<accession>A0A6J4LCU2</accession>
<feature type="compositionally biased region" description="Low complexity" evidence="1">
    <location>
        <begin position="104"/>
        <end position="124"/>
    </location>
</feature>
<feature type="region of interest" description="Disordered" evidence="1">
    <location>
        <begin position="1"/>
        <end position="307"/>
    </location>
</feature>
<feature type="compositionally biased region" description="Basic and acidic residues" evidence="1">
    <location>
        <begin position="279"/>
        <end position="288"/>
    </location>
</feature>
<proteinExistence type="predicted"/>
<gene>
    <name evidence="2" type="ORF">AVDCRST_MAG48-3027</name>
</gene>
<feature type="compositionally biased region" description="Basic residues" evidence="1">
    <location>
        <begin position="259"/>
        <end position="278"/>
    </location>
</feature>
<dbReference type="AlphaFoldDB" id="A0A6J4LCU2"/>
<feature type="compositionally biased region" description="Low complexity" evidence="1">
    <location>
        <begin position="243"/>
        <end position="258"/>
    </location>
</feature>
<feature type="compositionally biased region" description="Basic and acidic residues" evidence="1">
    <location>
        <begin position="45"/>
        <end position="56"/>
    </location>
</feature>
<evidence type="ECO:0000256" key="1">
    <source>
        <dbReference type="SAM" id="MobiDB-lite"/>
    </source>
</evidence>
<feature type="compositionally biased region" description="Basic and acidic residues" evidence="1">
    <location>
        <begin position="216"/>
        <end position="233"/>
    </location>
</feature>
<evidence type="ECO:0000313" key="2">
    <source>
        <dbReference type="EMBL" id="CAA9328748.1"/>
    </source>
</evidence>
<organism evidence="2">
    <name type="scientific">uncultured Friedmanniella sp</name>
    <dbReference type="NCBI Taxonomy" id="335381"/>
    <lineage>
        <taxon>Bacteria</taxon>
        <taxon>Bacillati</taxon>
        <taxon>Actinomycetota</taxon>
        <taxon>Actinomycetes</taxon>
        <taxon>Propionibacteriales</taxon>
        <taxon>Nocardioidaceae</taxon>
        <taxon>Friedmanniella</taxon>
        <taxon>environmental samples</taxon>
    </lineage>
</organism>
<dbReference type="EMBL" id="CADCTS010000431">
    <property type="protein sequence ID" value="CAA9328748.1"/>
    <property type="molecule type" value="Genomic_DNA"/>
</dbReference>
<feature type="compositionally biased region" description="Basic residues" evidence="1">
    <location>
        <begin position="156"/>
        <end position="181"/>
    </location>
</feature>
<name>A0A6J4LCU2_9ACTN</name>
<feature type="non-terminal residue" evidence="2">
    <location>
        <position position="1"/>
    </location>
</feature>